<evidence type="ECO:0000313" key="8">
    <source>
        <dbReference type="Proteomes" id="UP000234479"/>
    </source>
</evidence>
<dbReference type="Proteomes" id="UP000234479">
    <property type="component" value="Unassembled WGS sequence"/>
</dbReference>
<dbReference type="SUPFAM" id="SSF46626">
    <property type="entry name" value="Cytochrome c"/>
    <property type="match status" value="1"/>
</dbReference>
<gene>
    <name evidence="7" type="ORF">SGCZBJ_01855</name>
</gene>
<proteinExistence type="predicted"/>
<dbReference type="AlphaFoldDB" id="A0A2N5DRE0"/>
<feature type="chain" id="PRO_5014801420" evidence="5">
    <location>
        <begin position="18"/>
        <end position="125"/>
    </location>
</feature>
<dbReference type="InterPro" id="IPR036909">
    <property type="entry name" value="Cyt_c-like_dom_sf"/>
</dbReference>
<evidence type="ECO:0000256" key="4">
    <source>
        <dbReference type="PROSITE-ProRule" id="PRU00433"/>
    </source>
</evidence>
<comment type="caution">
    <text evidence="7">The sequence shown here is derived from an EMBL/GenBank/DDBJ whole genome shotgun (WGS) entry which is preliminary data.</text>
</comment>
<evidence type="ECO:0000256" key="5">
    <source>
        <dbReference type="SAM" id="SignalP"/>
    </source>
</evidence>
<dbReference type="GO" id="GO:0009055">
    <property type="term" value="F:electron transfer activity"/>
    <property type="evidence" value="ECO:0007669"/>
    <property type="project" value="InterPro"/>
</dbReference>
<dbReference type="GO" id="GO:0020037">
    <property type="term" value="F:heme binding"/>
    <property type="evidence" value="ECO:0007669"/>
    <property type="project" value="InterPro"/>
</dbReference>
<feature type="signal peptide" evidence="5">
    <location>
        <begin position="1"/>
        <end position="17"/>
    </location>
</feature>
<evidence type="ECO:0000256" key="3">
    <source>
        <dbReference type="ARBA" id="ARBA00023004"/>
    </source>
</evidence>
<dbReference type="Pfam" id="PF13442">
    <property type="entry name" value="Cytochrome_CBB3"/>
    <property type="match status" value="1"/>
</dbReference>
<keyword evidence="3 4" id="KW-0408">Iron</keyword>
<feature type="domain" description="Cytochrome c" evidence="6">
    <location>
        <begin position="31"/>
        <end position="110"/>
    </location>
</feature>
<dbReference type="Gene3D" id="1.10.760.10">
    <property type="entry name" value="Cytochrome c-like domain"/>
    <property type="match status" value="1"/>
</dbReference>
<organism evidence="7 8">
    <name type="scientific">Caulobacter zeae</name>
    <dbReference type="NCBI Taxonomy" id="2055137"/>
    <lineage>
        <taxon>Bacteria</taxon>
        <taxon>Pseudomonadati</taxon>
        <taxon>Pseudomonadota</taxon>
        <taxon>Alphaproteobacteria</taxon>
        <taxon>Caulobacterales</taxon>
        <taxon>Caulobacteraceae</taxon>
        <taxon>Caulobacter</taxon>
    </lineage>
</organism>
<keyword evidence="1 4" id="KW-0349">Heme</keyword>
<protein>
    <submittedName>
        <fullName evidence="7">Cytochrome C</fullName>
    </submittedName>
</protein>
<keyword evidence="5" id="KW-0732">Signal</keyword>
<dbReference type="EMBL" id="PJRS01000007">
    <property type="protein sequence ID" value="PLR28622.1"/>
    <property type="molecule type" value="Genomic_DNA"/>
</dbReference>
<reference evidence="7 8" key="1">
    <citation type="submission" date="2017-12" db="EMBL/GenBank/DDBJ databases">
        <title>The genome sequence of Caulobacter sp. 410.</title>
        <authorList>
            <person name="Gao J."/>
            <person name="Mao X."/>
            <person name="Sun J."/>
        </authorList>
    </citation>
    <scope>NUCLEOTIDE SEQUENCE [LARGE SCALE GENOMIC DNA]</scope>
    <source>
        <strain evidence="7 8">410</strain>
    </source>
</reference>
<accession>A0A2N5DRE0</accession>
<evidence type="ECO:0000256" key="2">
    <source>
        <dbReference type="ARBA" id="ARBA00022723"/>
    </source>
</evidence>
<keyword evidence="8" id="KW-1185">Reference proteome</keyword>
<keyword evidence="2 4" id="KW-0479">Metal-binding</keyword>
<name>A0A2N5DRE0_9CAUL</name>
<evidence type="ECO:0000259" key="6">
    <source>
        <dbReference type="PROSITE" id="PS51007"/>
    </source>
</evidence>
<evidence type="ECO:0000256" key="1">
    <source>
        <dbReference type="ARBA" id="ARBA00022617"/>
    </source>
</evidence>
<dbReference type="GO" id="GO:0046872">
    <property type="term" value="F:metal ion binding"/>
    <property type="evidence" value="ECO:0007669"/>
    <property type="project" value="UniProtKB-KW"/>
</dbReference>
<dbReference type="InterPro" id="IPR009056">
    <property type="entry name" value="Cyt_c-like_dom"/>
</dbReference>
<sequence length="125" mass="13714">MRLALAMSVLGSLPACTLLDAPTAAERQRLGEIEAGRSLAKGRCLSCHQLDGPFADGAAPPFTLIAKRYRSHRLDWELQAIAEVGHYRMPPTLLSAAETSALAAYIQSLDDQARQQSPVTRRNWR</sequence>
<dbReference type="PROSITE" id="PS51007">
    <property type="entry name" value="CYTC"/>
    <property type="match status" value="1"/>
</dbReference>
<evidence type="ECO:0000313" key="7">
    <source>
        <dbReference type="EMBL" id="PLR28622.1"/>
    </source>
</evidence>